<dbReference type="GeneID" id="37038972"/>
<evidence type="ECO:0000256" key="1">
    <source>
        <dbReference type="SAM" id="MobiDB-lite"/>
    </source>
</evidence>
<sequence>MSSLPFAGAKSGAAAVPQVSRTGQAAASTSMTAGAIVDDIPYDQLAQLSKTMGSVIRSLLELQNQLHNSYAPDDWSKLLTQHMELISATHTLTSLLASPTPTHDAQMAFLNTFLAAEADANNLYAGNVSDGGSQAIAGSGVDALGLPVDGSLSKGQQRHATAEGTPRVDYSNEVRRERGNLLERVAVHPSGVLDAEQKARLTEFLRARVDFGLENAWEQGWHEWCVQHPVSQEPAASAPAQRNATFASATAAEEQTRKEAKRRLRIARSEQRKHDDASIACLRAYWHLKQQPDENGEKYDWKMRISDEELREMEAEDAEQQGEQDGEEDQMNVD</sequence>
<keyword evidence="3" id="KW-1185">Reference proteome</keyword>
<dbReference type="RefSeq" id="XP_025368286.1">
    <property type="nucleotide sequence ID" value="XM_025517102.1"/>
</dbReference>
<evidence type="ECO:0008006" key="4">
    <source>
        <dbReference type="Google" id="ProtNLM"/>
    </source>
</evidence>
<dbReference type="OrthoDB" id="3361461at2759"/>
<protein>
    <recommendedName>
        <fullName evidence="4">Mediator of RNA polymerase II transcription subunit 8</fullName>
    </recommendedName>
</protein>
<reference evidence="2 3" key="1">
    <citation type="journal article" date="2018" name="Mol. Biol. Evol.">
        <title>Broad Genomic Sampling Reveals a Smut Pathogenic Ancestry of the Fungal Clade Ustilaginomycotina.</title>
        <authorList>
            <person name="Kijpornyongpan T."/>
            <person name="Mondo S.J."/>
            <person name="Barry K."/>
            <person name="Sandor L."/>
            <person name="Lee J."/>
            <person name="Lipzen A."/>
            <person name="Pangilinan J."/>
            <person name="LaButti K."/>
            <person name="Hainaut M."/>
            <person name="Henrissat B."/>
            <person name="Grigoriev I.V."/>
            <person name="Spatafora J.W."/>
            <person name="Aime M.C."/>
        </authorList>
    </citation>
    <scope>NUCLEOTIDE SEQUENCE [LARGE SCALE GENOMIC DNA]</scope>
    <source>
        <strain evidence="2 3">MCA 4658</strain>
    </source>
</reference>
<evidence type="ECO:0000313" key="2">
    <source>
        <dbReference type="EMBL" id="PWN41126.1"/>
    </source>
</evidence>
<dbReference type="AlphaFoldDB" id="A0A316VU33"/>
<feature type="region of interest" description="Disordered" evidence="1">
    <location>
        <begin position="150"/>
        <end position="173"/>
    </location>
</feature>
<dbReference type="EMBL" id="KZ819398">
    <property type="protein sequence ID" value="PWN41126.1"/>
    <property type="molecule type" value="Genomic_DNA"/>
</dbReference>
<dbReference type="Proteomes" id="UP000245783">
    <property type="component" value="Unassembled WGS sequence"/>
</dbReference>
<proteinExistence type="predicted"/>
<feature type="region of interest" description="Disordered" evidence="1">
    <location>
        <begin position="307"/>
        <end position="334"/>
    </location>
</feature>
<organism evidence="2 3">
    <name type="scientific">Ceraceosorus guamensis</name>
    <dbReference type="NCBI Taxonomy" id="1522189"/>
    <lineage>
        <taxon>Eukaryota</taxon>
        <taxon>Fungi</taxon>
        <taxon>Dikarya</taxon>
        <taxon>Basidiomycota</taxon>
        <taxon>Ustilaginomycotina</taxon>
        <taxon>Exobasidiomycetes</taxon>
        <taxon>Ceraceosorales</taxon>
        <taxon>Ceraceosoraceae</taxon>
        <taxon>Ceraceosorus</taxon>
    </lineage>
</organism>
<dbReference type="InParanoid" id="A0A316VU33"/>
<name>A0A316VU33_9BASI</name>
<feature type="region of interest" description="Disordered" evidence="1">
    <location>
        <begin position="244"/>
        <end position="271"/>
    </location>
</feature>
<evidence type="ECO:0000313" key="3">
    <source>
        <dbReference type="Proteomes" id="UP000245783"/>
    </source>
</evidence>
<dbReference type="Gene3D" id="1.20.58.1710">
    <property type="match status" value="1"/>
</dbReference>
<gene>
    <name evidence="2" type="ORF">IE81DRAFT_367693</name>
</gene>
<accession>A0A316VU33</accession>
<feature type="compositionally biased region" description="Acidic residues" evidence="1">
    <location>
        <begin position="309"/>
        <end position="334"/>
    </location>
</feature>